<keyword evidence="1" id="KW-0378">Hydrolase</keyword>
<dbReference type="SUPFAM" id="SSF52499">
    <property type="entry name" value="Isochorismatase-like hydrolases"/>
    <property type="match status" value="1"/>
</dbReference>
<dbReference type="PANTHER" id="PTHR43540">
    <property type="entry name" value="PEROXYUREIDOACRYLATE/UREIDOACRYLATE AMIDOHYDROLASE-RELATED"/>
    <property type="match status" value="1"/>
</dbReference>
<comment type="caution">
    <text evidence="3">The sequence shown here is derived from an EMBL/GenBank/DDBJ whole genome shotgun (WGS) entry which is preliminary data.</text>
</comment>
<organism evidence="3 4">
    <name type="scientific">Kineococcus aurantiacus</name>
    <dbReference type="NCBI Taxonomy" id="37633"/>
    <lineage>
        <taxon>Bacteria</taxon>
        <taxon>Bacillati</taxon>
        <taxon>Actinomycetota</taxon>
        <taxon>Actinomycetes</taxon>
        <taxon>Kineosporiales</taxon>
        <taxon>Kineosporiaceae</taxon>
        <taxon>Kineococcus</taxon>
    </lineage>
</organism>
<dbReference type="PANTHER" id="PTHR43540:SF6">
    <property type="entry name" value="ISOCHORISMATASE-LIKE DOMAIN-CONTAINING PROTEIN"/>
    <property type="match status" value="1"/>
</dbReference>
<dbReference type="AlphaFoldDB" id="A0A7Y9DLB4"/>
<dbReference type="GO" id="GO:0016787">
    <property type="term" value="F:hydrolase activity"/>
    <property type="evidence" value="ECO:0007669"/>
    <property type="project" value="UniProtKB-KW"/>
</dbReference>
<evidence type="ECO:0000256" key="1">
    <source>
        <dbReference type="ARBA" id="ARBA00022801"/>
    </source>
</evidence>
<dbReference type="Gene3D" id="3.40.50.850">
    <property type="entry name" value="Isochorismatase-like"/>
    <property type="match status" value="1"/>
</dbReference>
<dbReference type="EMBL" id="JACCBB010000001">
    <property type="protein sequence ID" value="NYD22636.1"/>
    <property type="molecule type" value="Genomic_DNA"/>
</dbReference>
<dbReference type="RefSeq" id="WP_179751761.1">
    <property type="nucleotide sequence ID" value="NZ_BAAAGN010000018.1"/>
</dbReference>
<dbReference type="InterPro" id="IPR000868">
    <property type="entry name" value="Isochorismatase-like_dom"/>
</dbReference>
<proteinExistence type="predicted"/>
<name>A0A7Y9DLB4_9ACTN</name>
<dbReference type="Proteomes" id="UP000521922">
    <property type="component" value="Unassembled WGS sequence"/>
</dbReference>
<evidence type="ECO:0000259" key="2">
    <source>
        <dbReference type="Pfam" id="PF00857"/>
    </source>
</evidence>
<sequence length="211" mass="21856">MTAPRRALVVVDVQQEYFTGPLRIQHPDPDHALGNVVRAVAAARAHDVPVVVVRHVDPAGAPVFAQGSPGAELHPALAAVVEPGDERVEKSFSSVFAGTGLADRLRRRGVDTVGIVGFMTNNCDLASAVEAEGLGFTAEVLSDASGAIDLDNDAGHVPAPVVHATLMALLHSNFAAVATTDAWIAAVGRAEALPKDNLLDSAARGRARVDA</sequence>
<evidence type="ECO:0000313" key="3">
    <source>
        <dbReference type="EMBL" id="NYD22636.1"/>
    </source>
</evidence>
<evidence type="ECO:0000313" key="4">
    <source>
        <dbReference type="Proteomes" id="UP000521922"/>
    </source>
</evidence>
<gene>
    <name evidence="3" type="ORF">BJ968_002176</name>
</gene>
<dbReference type="InterPro" id="IPR050272">
    <property type="entry name" value="Isochorismatase-like_hydrls"/>
</dbReference>
<feature type="domain" description="Isochorismatase-like" evidence="2">
    <location>
        <begin position="7"/>
        <end position="152"/>
    </location>
</feature>
<keyword evidence="4" id="KW-1185">Reference proteome</keyword>
<dbReference type="InterPro" id="IPR036380">
    <property type="entry name" value="Isochorismatase-like_sf"/>
</dbReference>
<reference evidence="3 4" key="1">
    <citation type="submission" date="2020-07" db="EMBL/GenBank/DDBJ databases">
        <title>Sequencing the genomes of 1000 actinobacteria strains.</title>
        <authorList>
            <person name="Klenk H.-P."/>
        </authorList>
    </citation>
    <scope>NUCLEOTIDE SEQUENCE [LARGE SCALE GENOMIC DNA]</scope>
    <source>
        <strain evidence="3 4">DSM 7487</strain>
    </source>
</reference>
<accession>A0A7Y9DLB4</accession>
<dbReference type="Pfam" id="PF00857">
    <property type="entry name" value="Isochorismatase"/>
    <property type="match status" value="1"/>
</dbReference>
<protein>
    <submittedName>
        <fullName evidence="3">Nicotinamidase-related amidase</fullName>
    </submittedName>
</protein>